<evidence type="ECO:0000256" key="1">
    <source>
        <dbReference type="ARBA" id="ARBA00003732"/>
    </source>
</evidence>
<evidence type="ECO:0000259" key="7">
    <source>
        <dbReference type="PROSITE" id="PS51039"/>
    </source>
</evidence>
<proteinExistence type="predicted"/>
<keyword evidence="9" id="KW-1185">Reference proteome</keyword>
<evidence type="ECO:0000256" key="5">
    <source>
        <dbReference type="ARBA" id="ARBA00022833"/>
    </source>
</evidence>
<reference evidence="8 9" key="1">
    <citation type="journal article" date="2014" name="Nat. Commun.">
        <title>Klebsormidium flaccidum genome reveals primary factors for plant terrestrial adaptation.</title>
        <authorList>
            <person name="Hori K."/>
            <person name="Maruyama F."/>
            <person name="Fujisawa T."/>
            <person name="Togashi T."/>
            <person name="Yamamoto N."/>
            <person name="Seo M."/>
            <person name="Sato S."/>
            <person name="Yamada T."/>
            <person name="Mori H."/>
            <person name="Tajima N."/>
            <person name="Moriyama T."/>
            <person name="Ikeuchi M."/>
            <person name="Watanabe M."/>
            <person name="Wada H."/>
            <person name="Kobayashi K."/>
            <person name="Saito M."/>
            <person name="Masuda T."/>
            <person name="Sasaki-Sekimoto Y."/>
            <person name="Mashiguchi K."/>
            <person name="Awai K."/>
            <person name="Shimojima M."/>
            <person name="Masuda S."/>
            <person name="Iwai M."/>
            <person name="Nobusawa T."/>
            <person name="Narise T."/>
            <person name="Kondo S."/>
            <person name="Saito H."/>
            <person name="Sato R."/>
            <person name="Murakawa M."/>
            <person name="Ihara Y."/>
            <person name="Oshima-Yamada Y."/>
            <person name="Ohtaka K."/>
            <person name="Satoh M."/>
            <person name="Sonobe K."/>
            <person name="Ishii M."/>
            <person name="Ohtani R."/>
            <person name="Kanamori-Sato M."/>
            <person name="Honoki R."/>
            <person name="Miyazaki D."/>
            <person name="Mochizuki H."/>
            <person name="Umetsu J."/>
            <person name="Higashi K."/>
            <person name="Shibata D."/>
            <person name="Kamiya Y."/>
            <person name="Sato N."/>
            <person name="Nakamura Y."/>
            <person name="Tabata S."/>
            <person name="Ida S."/>
            <person name="Kurokawa K."/>
            <person name="Ohta H."/>
        </authorList>
    </citation>
    <scope>NUCLEOTIDE SEQUENCE [LARGE SCALE GENOMIC DNA]</scope>
    <source>
        <strain evidence="8 9">NIES-2285</strain>
    </source>
</reference>
<protein>
    <recommendedName>
        <fullName evidence="7">AN1-type domain-containing protein</fullName>
    </recommendedName>
</protein>
<name>A0A1Y1IJ99_KLENI</name>
<evidence type="ECO:0000256" key="6">
    <source>
        <dbReference type="PROSITE-ProRule" id="PRU00449"/>
    </source>
</evidence>
<dbReference type="PANTHER" id="PTHR14677">
    <property type="entry name" value="ARSENITE INDUCUBLE RNA ASSOCIATED PROTEIN AIP-1-RELATED"/>
    <property type="match status" value="1"/>
</dbReference>
<evidence type="ECO:0000313" key="9">
    <source>
        <dbReference type="Proteomes" id="UP000054558"/>
    </source>
</evidence>
<gene>
    <name evidence="8" type="ORF">KFL_007070020</name>
</gene>
<dbReference type="PROSITE" id="PS51039">
    <property type="entry name" value="ZF_AN1"/>
    <property type="match status" value="2"/>
</dbReference>
<dbReference type="EMBL" id="DF237656">
    <property type="protein sequence ID" value="GAQ90955.1"/>
    <property type="molecule type" value="Genomic_DNA"/>
</dbReference>
<evidence type="ECO:0000256" key="4">
    <source>
        <dbReference type="ARBA" id="ARBA00022771"/>
    </source>
</evidence>
<comment type="function">
    <text evidence="1">May be involved in environmental stress response.</text>
</comment>
<keyword evidence="4 6" id="KW-0863">Zinc-finger</keyword>
<keyword evidence="3" id="KW-0677">Repeat</keyword>
<evidence type="ECO:0000256" key="3">
    <source>
        <dbReference type="ARBA" id="ARBA00022737"/>
    </source>
</evidence>
<accession>A0A1Y1IJ99</accession>
<dbReference type="Pfam" id="PF25403">
    <property type="entry name" value="zf-C2H2_ZFAND2"/>
    <property type="match status" value="1"/>
</dbReference>
<dbReference type="GO" id="GO:0005737">
    <property type="term" value="C:cytoplasm"/>
    <property type="evidence" value="ECO:0000318"/>
    <property type="project" value="GO_Central"/>
</dbReference>
<evidence type="ECO:0000256" key="2">
    <source>
        <dbReference type="ARBA" id="ARBA00022723"/>
    </source>
</evidence>
<keyword evidence="2" id="KW-0479">Metal-binding</keyword>
<dbReference type="Gene3D" id="4.10.1110.10">
    <property type="entry name" value="AN1-like Zinc finger"/>
    <property type="match status" value="2"/>
</dbReference>
<dbReference type="InterPro" id="IPR000058">
    <property type="entry name" value="Znf_AN1"/>
</dbReference>
<dbReference type="GO" id="GO:0008270">
    <property type="term" value="F:zinc ion binding"/>
    <property type="evidence" value="ECO:0007669"/>
    <property type="project" value="UniProtKB-KW"/>
</dbReference>
<dbReference type="PANTHER" id="PTHR14677:SF20">
    <property type="entry name" value="ZINC FINGER AN1-TYPE CONTAINING 2A-RELATED"/>
    <property type="match status" value="1"/>
</dbReference>
<dbReference type="SUPFAM" id="SSF118310">
    <property type="entry name" value="AN1-like Zinc finger"/>
    <property type="match status" value="2"/>
</dbReference>
<dbReference type="Pfam" id="PF01428">
    <property type="entry name" value="zf-AN1"/>
    <property type="match status" value="2"/>
</dbReference>
<dbReference type="SMART" id="SM00154">
    <property type="entry name" value="ZnF_AN1"/>
    <property type="match status" value="2"/>
</dbReference>
<dbReference type="Proteomes" id="UP000054558">
    <property type="component" value="Unassembled WGS sequence"/>
</dbReference>
<evidence type="ECO:0000313" key="8">
    <source>
        <dbReference type="EMBL" id="GAQ90955.1"/>
    </source>
</evidence>
<dbReference type="OMA" id="HACPFAG"/>
<dbReference type="OrthoDB" id="431929at2759"/>
<dbReference type="InterPro" id="IPR057357">
    <property type="entry name" value="Znf-C2H2_ZFAND2A/B"/>
</dbReference>
<keyword evidence="5" id="KW-0862">Zinc</keyword>
<dbReference type="InterPro" id="IPR035896">
    <property type="entry name" value="AN1-like_Znf"/>
</dbReference>
<dbReference type="STRING" id="105231.A0A1Y1IJ99"/>
<feature type="domain" description="AN1-type" evidence="7">
    <location>
        <begin position="7"/>
        <end position="55"/>
    </location>
</feature>
<feature type="domain" description="AN1-type" evidence="7">
    <location>
        <begin position="98"/>
        <end position="148"/>
    </location>
</feature>
<organism evidence="8 9">
    <name type="scientific">Klebsormidium nitens</name>
    <name type="common">Green alga</name>
    <name type="synonym">Ulothrix nitens</name>
    <dbReference type="NCBI Taxonomy" id="105231"/>
    <lineage>
        <taxon>Eukaryota</taxon>
        <taxon>Viridiplantae</taxon>
        <taxon>Streptophyta</taxon>
        <taxon>Klebsormidiophyceae</taxon>
        <taxon>Klebsormidiales</taxon>
        <taxon>Klebsormidiaceae</taxon>
        <taxon>Klebsormidium</taxon>
    </lineage>
</organism>
<dbReference type="AlphaFoldDB" id="A0A1Y1IJ99"/>
<sequence length="198" mass="21546">MGTLLFTELGEHCAKSDCAQLDFLPFKCDACQEVFCLEHRKYAAHDCPKAANKSDTNFVLLCPLCAKSVKLVANQTSDQVLETHLSSTACDPSHYEKVHKKPRCPVKGCREVLTFSNKVRCKDCHVDVCLRHRYAAEHKCERVPIGGVNKGAGLKLLEKLAARPAHGCAQEVAKEKGGLKGGAKGSGGGTGFLNLWSY</sequence>